<feature type="transmembrane region" description="Helical" evidence="2">
    <location>
        <begin position="227"/>
        <end position="247"/>
    </location>
</feature>
<dbReference type="EMBL" id="JABACI010000002">
    <property type="protein sequence ID" value="NLP83735.1"/>
    <property type="molecule type" value="Genomic_DNA"/>
</dbReference>
<evidence type="ECO:0000256" key="2">
    <source>
        <dbReference type="SAM" id="Phobius"/>
    </source>
</evidence>
<protein>
    <recommendedName>
        <fullName evidence="5">Secretory lipase</fullName>
    </recommendedName>
</protein>
<sequence length="629" mass="66647">MVRMIREARHPRGTGWSIAPRLVHGAPPAALVIVGALALLVGLLIVTRPLTSLFLLTVYVGLSAIFTGVARMLGAPESAVWSRVGFGALWIVLGLAILVGLGRTLELLPQLIAVLLLVGGLASLYDAFTRGRVSQRVLAAAWGGAQLVFGILAFSWPDVTVLVVAIVFGVRTIVFGATLVVRAVRAFVAGGRNVPADVGARTEDDGERTDATTGAARPRRTRGAWAAAGRYGVAGLLVALAAGGWWASSWLSEGAPVVDAFYDPPAVVPYEHGRLIRVGEFAGQEPVGAQVHRILYTTRDAVGQPAVASALVIVPDERPPGARPVIAWNHGTTGVARGCAPSLRDASATKWAIPALDDVIRRGWIVVASDYSGQGAPGVFPYLIGRGEARSSLDAVLAARELDDVTLSTRTVAWGHSQGGHAALWMSQIVEDYAPDLDMLGTAVLAPAADPLALADELTRGDAGVLLSILISWVLVPYADTYGDVDLSRYIAPGAEAIVREMTQRCPSEPGVMVSVATALGVAEDRPLYVGDLTAGPLGRRLADNVPAGPWDHPLLVAWGTEDEVIPPRLQQEFVDRLCAEGEQVRRLAYRGYDHLGTLLPGSSFLPVLVDWTEARLTRTDSHVDDCSR</sequence>
<dbReference type="InterPro" id="IPR005325">
    <property type="entry name" value="DUF308_memb"/>
</dbReference>
<dbReference type="Proteomes" id="UP001429745">
    <property type="component" value="Unassembled WGS sequence"/>
</dbReference>
<gene>
    <name evidence="3" type="ORF">HF576_07740</name>
</gene>
<feature type="transmembrane region" description="Helical" evidence="2">
    <location>
        <begin position="162"/>
        <end position="184"/>
    </location>
</feature>
<dbReference type="InterPro" id="IPR005152">
    <property type="entry name" value="Lipase_secreted"/>
</dbReference>
<keyword evidence="4" id="KW-1185">Reference proteome</keyword>
<evidence type="ECO:0000313" key="3">
    <source>
        <dbReference type="EMBL" id="NLP83735.1"/>
    </source>
</evidence>
<dbReference type="Pfam" id="PF03729">
    <property type="entry name" value="DUF308"/>
    <property type="match status" value="2"/>
</dbReference>
<keyword evidence="2" id="KW-0472">Membrane</keyword>
<feature type="transmembrane region" description="Helical" evidence="2">
    <location>
        <begin position="52"/>
        <end position="73"/>
    </location>
</feature>
<proteinExistence type="predicted"/>
<accession>A0ABX1KAS6</accession>
<dbReference type="PANTHER" id="PTHR34853:SF1">
    <property type="entry name" value="LIPASE 5"/>
    <property type="match status" value="1"/>
</dbReference>
<comment type="caution">
    <text evidence="3">The sequence shown here is derived from an EMBL/GenBank/DDBJ whole genome shotgun (WGS) entry which is preliminary data.</text>
</comment>
<feature type="transmembrane region" description="Helical" evidence="2">
    <location>
        <begin position="21"/>
        <end position="46"/>
    </location>
</feature>
<dbReference type="InterPro" id="IPR029058">
    <property type="entry name" value="AB_hydrolase_fold"/>
</dbReference>
<feature type="region of interest" description="Disordered" evidence="1">
    <location>
        <begin position="198"/>
        <end position="219"/>
    </location>
</feature>
<evidence type="ECO:0000256" key="1">
    <source>
        <dbReference type="SAM" id="MobiDB-lite"/>
    </source>
</evidence>
<dbReference type="Pfam" id="PF03583">
    <property type="entry name" value="LIP"/>
    <property type="match status" value="1"/>
</dbReference>
<dbReference type="Gene3D" id="1.10.260.130">
    <property type="match status" value="1"/>
</dbReference>
<feature type="transmembrane region" description="Helical" evidence="2">
    <location>
        <begin position="80"/>
        <end position="101"/>
    </location>
</feature>
<organism evidence="3 4">
    <name type="scientific">Microbacterium salsuginis</name>
    <dbReference type="NCBI Taxonomy" id="2722803"/>
    <lineage>
        <taxon>Bacteria</taxon>
        <taxon>Bacillati</taxon>
        <taxon>Actinomycetota</taxon>
        <taxon>Actinomycetes</taxon>
        <taxon>Micrococcales</taxon>
        <taxon>Microbacteriaceae</taxon>
        <taxon>Microbacterium</taxon>
    </lineage>
</organism>
<reference evidence="3 4" key="1">
    <citation type="submission" date="2020-04" db="EMBL/GenBank/DDBJ databases">
        <title>CFH 90308 Microbacterium sp.</title>
        <authorList>
            <person name="Nie G."/>
            <person name="Ming H."/>
            <person name="Xia T."/>
        </authorList>
    </citation>
    <scope>NUCLEOTIDE SEQUENCE [LARGE SCALE GENOMIC DNA]</scope>
    <source>
        <strain evidence="3 4">CFH 90308</strain>
    </source>
</reference>
<dbReference type="Gene3D" id="3.40.50.1820">
    <property type="entry name" value="alpha/beta hydrolase"/>
    <property type="match status" value="1"/>
</dbReference>
<dbReference type="SUPFAM" id="SSF53474">
    <property type="entry name" value="alpha/beta-Hydrolases"/>
    <property type="match status" value="1"/>
</dbReference>
<keyword evidence="2" id="KW-1133">Transmembrane helix</keyword>
<feature type="transmembrane region" description="Helical" evidence="2">
    <location>
        <begin position="107"/>
        <end position="125"/>
    </location>
</feature>
<name>A0ABX1KAS6_9MICO</name>
<evidence type="ECO:0000313" key="4">
    <source>
        <dbReference type="Proteomes" id="UP001429745"/>
    </source>
</evidence>
<dbReference type="PANTHER" id="PTHR34853">
    <property type="match status" value="1"/>
</dbReference>
<evidence type="ECO:0008006" key="5">
    <source>
        <dbReference type="Google" id="ProtNLM"/>
    </source>
</evidence>
<keyword evidence="2" id="KW-0812">Transmembrane</keyword>
<feature type="transmembrane region" description="Helical" evidence="2">
    <location>
        <begin position="137"/>
        <end position="156"/>
    </location>
</feature>